<dbReference type="RefSeq" id="WP_395129491.1">
    <property type="nucleotide sequence ID" value="NZ_JBIMPM010000014.1"/>
</dbReference>
<feature type="region of interest" description="Disordered" evidence="1">
    <location>
        <begin position="69"/>
        <end position="99"/>
    </location>
</feature>
<dbReference type="EMBL" id="JBIMPM010000014">
    <property type="protein sequence ID" value="MFH5252250.1"/>
    <property type="molecule type" value="Genomic_DNA"/>
</dbReference>
<feature type="compositionally biased region" description="Gly residues" evidence="1">
    <location>
        <begin position="73"/>
        <end position="99"/>
    </location>
</feature>
<evidence type="ECO:0000313" key="3">
    <source>
        <dbReference type="Proteomes" id="UP001609186"/>
    </source>
</evidence>
<evidence type="ECO:0000256" key="1">
    <source>
        <dbReference type="SAM" id="MobiDB-lite"/>
    </source>
</evidence>
<gene>
    <name evidence="2" type="ORF">ACGTRS_13555</name>
</gene>
<protein>
    <submittedName>
        <fullName evidence="2">Uncharacterized protein</fullName>
    </submittedName>
</protein>
<keyword evidence="3" id="KW-1185">Reference proteome</keyword>
<organism evidence="2 3">
    <name type="scientific">Burkholderia semiarida</name>
    <dbReference type="NCBI Taxonomy" id="2843303"/>
    <lineage>
        <taxon>Bacteria</taxon>
        <taxon>Pseudomonadati</taxon>
        <taxon>Pseudomonadota</taxon>
        <taxon>Betaproteobacteria</taxon>
        <taxon>Burkholderiales</taxon>
        <taxon>Burkholderiaceae</taxon>
        <taxon>Burkholderia</taxon>
        <taxon>Burkholderia cepacia complex</taxon>
    </lineage>
</organism>
<sequence length="394" mass="37901">MLRSTHGHATLTRQEGNIMNLNVPSMTTYPTDPASYLQRLTNGASTSSTQDVLKDLIGLISQLLKQMQTGQNGQPGGMPGGAGGAGGMPGGVPGGMPGGGAGAMPGGVGATPGGMGGAGAMPGGTGGMTVQNAAGVLASYMGQHGINASDPNTMYKLATNADGGTPPTVQQAAQTMLANPAAYQQIDTHDVAGTDGKSAVGNFQWAAQGGLGAAGNATGGAGGAAGPSGTTGGLPGTGGFPANTGTLPTTGGLPTTGATAGFTPGTGDLLKDGKPLQMADEGKALANFNAQDGADFQAMESALSHGDGNAAAKTLANAVKSGKLSQSDAAAIGAQLQQTANAHGGGKISHDASKALSDALGGANVLTPGKTRAAIAFENITGIHTGTIAGVSTK</sequence>
<name>A0ABW7L2J9_9BURK</name>
<proteinExistence type="predicted"/>
<accession>A0ABW7L2J9</accession>
<dbReference type="Proteomes" id="UP001609186">
    <property type="component" value="Unassembled WGS sequence"/>
</dbReference>
<comment type="caution">
    <text evidence="2">The sequence shown here is derived from an EMBL/GenBank/DDBJ whole genome shotgun (WGS) entry which is preliminary data.</text>
</comment>
<reference evidence="2 3" key="1">
    <citation type="submission" date="2024-10" db="EMBL/GenBank/DDBJ databases">
        <title>Burkholderia semiarida in Mexico.</title>
        <authorList>
            <person name="Estrada P."/>
        </authorList>
    </citation>
    <scope>NUCLEOTIDE SEQUENCE [LARGE SCALE GENOMIC DNA]</scope>
    <source>
        <strain evidence="2 3">CLM7-1</strain>
    </source>
</reference>
<evidence type="ECO:0000313" key="2">
    <source>
        <dbReference type="EMBL" id="MFH5252250.1"/>
    </source>
</evidence>